<dbReference type="SMART" id="SM00015">
    <property type="entry name" value="IQ"/>
    <property type="match status" value="1"/>
</dbReference>
<feature type="compositionally biased region" description="Acidic residues" evidence="1">
    <location>
        <begin position="499"/>
        <end position="510"/>
    </location>
</feature>
<feature type="compositionally biased region" description="Basic and acidic residues" evidence="1">
    <location>
        <begin position="397"/>
        <end position="410"/>
    </location>
</feature>
<proteinExistence type="predicted"/>
<dbReference type="Gene3D" id="1.20.890.10">
    <property type="entry name" value="cAMP-dependent protein kinase regulatory subunit, dimerization-anchoring domain"/>
    <property type="match status" value="1"/>
</dbReference>
<evidence type="ECO:0000313" key="3">
    <source>
        <dbReference type="Proteomes" id="UP000515150"/>
    </source>
</evidence>
<dbReference type="Proteomes" id="UP000515150">
    <property type="component" value="Chromosome 13"/>
</dbReference>
<evidence type="ECO:0000256" key="1">
    <source>
        <dbReference type="SAM" id="MobiDB-lite"/>
    </source>
</evidence>
<dbReference type="OrthoDB" id="252964at2759"/>
<feature type="region of interest" description="Disordered" evidence="1">
    <location>
        <begin position="97"/>
        <end position="192"/>
    </location>
</feature>
<feature type="compositionally biased region" description="Polar residues" evidence="1">
    <location>
        <begin position="525"/>
        <end position="534"/>
    </location>
</feature>
<dbReference type="CDD" id="cd12100">
    <property type="entry name" value="DD_CABYR_SP17"/>
    <property type="match status" value="1"/>
</dbReference>
<dbReference type="Pfam" id="PF02197">
    <property type="entry name" value="RIIa"/>
    <property type="match status" value="1"/>
</dbReference>
<evidence type="ECO:0000313" key="5">
    <source>
        <dbReference type="RefSeq" id="XP_029028342.1"/>
    </source>
</evidence>
<dbReference type="CDD" id="cd23767">
    <property type="entry name" value="IQCD"/>
    <property type="match status" value="1"/>
</dbReference>
<feature type="compositionally biased region" description="Acidic residues" evidence="1">
    <location>
        <begin position="120"/>
        <end position="132"/>
    </location>
</feature>
<dbReference type="KEGG" id="bspl:114868705"/>
<feature type="compositionally biased region" description="Basic and acidic residues" evidence="1">
    <location>
        <begin position="133"/>
        <end position="144"/>
    </location>
</feature>
<feature type="compositionally biased region" description="Basic and acidic residues" evidence="1">
    <location>
        <begin position="578"/>
        <end position="613"/>
    </location>
</feature>
<dbReference type="RefSeq" id="XP_029028341.1">
    <property type="nucleotide sequence ID" value="XM_029172508.3"/>
</dbReference>
<dbReference type="SMART" id="SM00394">
    <property type="entry name" value="RIIa"/>
    <property type="match status" value="1"/>
</dbReference>
<feature type="compositionally biased region" description="Basic and acidic residues" evidence="1">
    <location>
        <begin position="168"/>
        <end position="177"/>
    </location>
</feature>
<dbReference type="GO" id="GO:0005516">
    <property type="term" value="F:calmodulin binding"/>
    <property type="evidence" value="ECO:0007669"/>
    <property type="project" value="TreeGrafter"/>
</dbReference>
<reference evidence="4 5" key="1">
    <citation type="submission" date="2025-04" db="UniProtKB">
        <authorList>
            <consortium name="RefSeq"/>
        </authorList>
    </citation>
    <scope>IDENTIFICATION</scope>
</reference>
<feature type="compositionally biased region" description="Basic and acidic residues" evidence="1">
    <location>
        <begin position="448"/>
        <end position="476"/>
    </location>
</feature>
<dbReference type="AlphaFoldDB" id="A0A6P7P725"/>
<dbReference type="Pfam" id="PF00612">
    <property type="entry name" value="IQ"/>
    <property type="match status" value="1"/>
</dbReference>
<dbReference type="CTD" id="53340"/>
<feature type="region of interest" description="Disordered" evidence="1">
    <location>
        <begin position="369"/>
        <end position="691"/>
    </location>
</feature>
<feature type="domain" description="RIIa" evidence="2">
    <location>
        <begin position="14"/>
        <end position="51"/>
    </location>
</feature>
<feature type="compositionally biased region" description="Acidic residues" evidence="1">
    <location>
        <begin position="614"/>
        <end position="626"/>
    </location>
</feature>
<dbReference type="RefSeq" id="XP_029028342.1">
    <property type="nucleotide sequence ID" value="XM_029172509.3"/>
</dbReference>
<name>A0A6P7P725_BETSP</name>
<feature type="compositionally biased region" description="Polar residues" evidence="1">
    <location>
        <begin position="179"/>
        <end position="192"/>
    </location>
</feature>
<dbReference type="PROSITE" id="PS50096">
    <property type="entry name" value="IQ"/>
    <property type="match status" value="1"/>
</dbReference>
<evidence type="ECO:0000259" key="2">
    <source>
        <dbReference type="SMART" id="SM00394"/>
    </source>
</evidence>
<dbReference type="InterPro" id="IPR003117">
    <property type="entry name" value="cAMP_dep_PK_reg_su_I/II_a/b"/>
</dbReference>
<keyword evidence="3" id="KW-1185">Reference proteome</keyword>
<dbReference type="PANTHER" id="PTHR10699:SF11">
    <property type="entry name" value="IGLOO, ISOFORM A"/>
    <property type="match status" value="1"/>
</dbReference>
<feature type="compositionally biased region" description="Basic and acidic residues" evidence="1">
    <location>
        <begin position="681"/>
        <end position="691"/>
    </location>
</feature>
<protein>
    <submittedName>
        <fullName evidence="4 5">Sperm surface protein Sp17 isoform X1</fullName>
    </submittedName>
</protein>
<feature type="compositionally biased region" description="Basic and acidic residues" evidence="1">
    <location>
        <begin position="488"/>
        <end position="498"/>
    </location>
</feature>
<dbReference type="GeneTree" id="ENSGT00440000039324"/>
<accession>A0A6P7P725</accession>
<dbReference type="InterPro" id="IPR000048">
    <property type="entry name" value="IQ_motif_EF-hand-BS"/>
</dbReference>
<sequence length="691" mass="76981">MSVPFSNTHLRVPQGFGALLEGLTREILRDQPEDIPKYAEQYFEALLKQREESGMDPAEWAAKLEDRFYNNHAFKTPKQPPPEDDTTADVTGFIEKSHGSQTDDESSDAAEATTHLNITDDVDLTESMEEEETHMMSLERRPSEEESDTKPQIADVESEEESYPTINKPDEVDRESDVNENNSLADQDIPQSELESIDFLSINEAANVDVCAQELGEGEDEEGDKEETAVVNEEIFNSEEEENSEVEEPVEVFPYSGLASVDLSATELRETEINVDKAIVESDAHAVEEKSQNLQLEVIQEQSSLSQFETDDPSEITKPEEEIENEVPNKESYEELAHTGRSLGIPDITEGDSLVEMSYEDEVTAVATGQIMSGLQDDELEMEEAEEEAISEEEEMESRQDAAEIIKGEMDTNGSNLNYSDDGEKREGVRNISSSHQPTTEEDEEKPENETGHKNEEERMSEDELHQNQDSEKEPNFNDSEDETTENEDLHTEGYKGMEDEEMNDGDEENLATQSNVSVAPLETGDQSTESQPEQGAEEDVTPEEEEEPTEEEKETVDPEILEKSDVGSTEEVISLTHRADGTSEERPLSPKEATTEPDGKDSDTQEECSRPQEEEDIMDIPLDDPEANRAAAKIQAGFRGHMTRKKMKPEDKAEGEEVSSTGDVLNGSHGDPETGGSGAVERDDTSVPEQ</sequence>
<gene>
    <name evidence="4 5" type="primary">spa17</name>
</gene>
<dbReference type="PANTHER" id="PTHR10699">
    <property type="entry name" value="NEUROMODULIN"/>
    <property type="match status" value="1"/>
</dbReference>
<feature type="region of interest" description="Disordered" evidence="1">
    <location>
        <begin position="302"/>
        <end position="331"/>
    </location>
</feature>
<evidence type="ECO:0000313" key="4">
    <source>
        <dbReference type="RefSeq" id="XP_029028341.1"/>
    </source>
</evidence>
<dbReference type="InterPro" id="IPR047579">
    <property type="entry name" value="DD_CABYR_SP17"/>
</dbReference>
<feature type="compositionally biased region" description="Acidic residues" evidence="1">
    <location>
        <begin position="376"/>
        <end position="396"/>
    </location>
</feature>
<dbReference type="SUPFAM" id="SSF47391">
    <property type="entry name" value="Dimerization-anchoring domain of cAMP-dependent PK regulatory subunit"/>
    <property type="match status" value="1"/>
</dbReference>
<dbReference type="GeneID" id="114868705"/>
<organism evidence="3 5">
    <name type="scientific">Betta splendens</name>
    <name type="common">Siamese fighting fish</name>
    <dbReference type="NCBI Taxonomy" id="158456"/>
    <lineage>
        <taxon>Eukaryota</taxon>
        <taxon>Metazoa</taxon>
        <taxon>Chordata</taxon>
        <taxon>Craniata</taxon>
        <taxon>Vertebrata</taxon>
        <taxon>Euteleostomi</taxon>
        <taxon>Actinopterygii</taxon>
        <taxon>Neopterygii</taxon>
        <taxon>Teleostei</taxon>
        <taxon>Neoteleostei</taxon>
        <taxon>Acanthomorphata</taxon>
        <taxon>Anabantaria</taxon>
        <taxon>Anabantiformes</taxon>
        <taxon>Anabantoidei</taxon>
        <taxon>Osphronemidae</taxon>
        <taxon>Betta</taxon>
    </lineage>
</organism>
<feature type="compositionally biased region" description="Acidic residues" evidence="1">
    <location>
        <begin position="536"/>
        <end position="560"/>
    </location>
</feature>